<proteinExistence type="inferred from homology"/>
<accession>A0A918F7N4</accession>
<evidence type="ECO:0000256" key="1">
    <source>
        <dbReference type="ARBA" id="ARBA00006763"/>
    </source>
</evidence>
<dbReference type="Proteomes" id="UP000658320">
    <property type="component" value="Unassembled WGS sequence"/>
</dbReference>
<keyword evidence="4" id="KW-1185">Reference proteome</keyword>
<comment type="catalytic activity">
    <reaction evidence="2">
        <text>9-ribosyl-trans-zeatin 5'-phosphate + H2O = trans-zeatin + D-ribose 5-phosphate</text>
        <dbReference type="Rhea" id="RHEA:48564"/>
        <dbReference type="ChEBI" id="CHEBI:15377"/>
        <dbReference type="ChEBI" id="CHEBI:16522"/>
        <dbReference type="ChEBI" id="CHEBI:78346"/>
        <dbReference type="ChEBI" id="CHEBI:87947"/>
        <dbReference type="EC" id="3.2.2.n1"/>
    </reaction>
</comment>
<comment type="catalytic activity">
    <reaction evidence="2">
        <text>N(6)-(dimethylallyl)adenosine 5'-phosphate + H2O = N(6)-dimethylallyladenine + D-ribose 5-phosphate</text>
        <dbReference type="Rhea" id="RHEA:48560"/>
        <dbReference type="ChEBI" id="CHEBI:15377"/>
        <dbReference type="ChEBI" id="CHEBI:17660"/>
        <dbReference type="ChEBI" id="CHEBI:57526"/>
        <dbReference type="ChEBI" id="CHEBI:78346"/>
        <dbReference type="EC" id="3.2.2.n1"/>
    </reaction>
</comment>
<dbReference type="AlphaFoldDB" id="A0A918F7N4"/>
<dbReference type="InterPro" id="IPR005269">
    <property type="entry name" value="LOG"/>
</dbReference>
<evidence type="ECO:0000313" key="3">
    <source>
        <dbReference type="EMBL" id="GGR16832.1"/>
    </source>
</evidence>
<dbReference type="Gene3D" id="3.40.50.450">
    <property type="match status" value="1"/>
</dbReference>
<organism evidence="3 4">
    <name type="scientific">Streptomyces aurantiogriseus</name>
    <dbReference type="NCBI Taxonomy" id="66870"/>
    <lineage>
        <taxon>Bacteria</taxon>
        <taxon>Bacillati</taxon>
        <taxon>Actinomycetota</taxon>
        <taxon>Actinomycetes</taxon>
        <taxon>Kitasatosporales</taxon>
        <taxon>Streptomycetaceae</taxon>
        <taxon>Streptomyces</taxon>
    </lineage>
</organism>
<protein>
    <recommendedName>
        <fullName evidence="2">Cytokinin riboside 5'-monophosphate phosphoribohydrolase</fullName>
        <ecNumber evidence="2">3.2.2.n1</ecNumber>
    </recommendedName>
</protein>
<dbReference type="EC" id="3.2.2.n1" evidence="2"/>
<name>A0A918F7N4_9ACTN</name>
<keyword evidence="2" id="KW-0203">Cytokinin biosynthesis</keyword>
<evidence type="ECO:0000256" key="2">
    <source>
        <dbReference type="RuleBase" id="RU363015"/>
    </source>
</evidence>
<dbReference type="Pfam" id="PF03641">
    <property type="entry name" value="Lysine_decarbox"/>
    <property type="match status" value="1"/>
</dbReference>
<comment type="caution">
    <text evidence="3">The sequence shown here is derived from an EMBL/GenBank/DDBJ whole genome shotgun (WGS) entry which is preliminary data.</text>
</comment>
<sequence length="257" mass="27216">MGVGGGEEVQAYVLCGEVVPHGTAGLLEDEGPVALGQHLVSVDDPDALGALLDRDGVSFGHVGKALAGRRFFPRTVGAMRICVFLSAADLDDRYTRPAREFAELLGKGGHTLVWGGSDVGLMKVVADGVQEAGGRLCGVSVDFLVAKARQGADEMVVARDLAERKKLLLEKADAVVIMVGGTGTLDEATEILELKKHGHTDKPVVLLNTAGFYDGLKAQFRRMEDEGFLPRPLSDLVFFAEEPVGALAYLEESQGVG</sequence>
<dbReference type="InterPro" id="IPR031100">
    <property type="entry name" value="LOG_fam"/>
</dbReference>
<comment type="similarity">
    <text evidence="1 2">Belongs to the LOG family.</text>
</comment>
<keyword evidence="2" id="KW-0378">Hydrolase</keyword>
<gene>
    <name evidence="3" type="ORF">GCM10010251_36190</name>
</gene>
<dbReference type="FunFam" id="3.40.50.450:FF:000015">
    <property type="entry name" value="Cytokinin riboside 5'-monophosphate phosphoribohydrolase"/>
    <property type="match status" value="1"/>
</dbReference>
<evidence type="ECO:0000313" key="4">
    <source>
        <dbReference type="Proteomes" id="UP000658320"/>
    </source>
</evidence>
<dbReference type="PANTHER" id="PTHR31223:SF70">
    <property type="entry name" value="LOG FAMILY PROTEIN YJL055W"/>
    <property type="match status" value="1"/>
</dbReference>
<dbReference type="PANTHER" id="PTHR31223">
    <property type="entry name" value="LOG FAMILY PROTEIN YJL055W"/>
    <property type="match status" value="1"/>
</dbReference>
<dbReference type="GO" id="GO:0016799">
    <property type="term" value="F:hydrolase activity, hydrolyzing N-glycosyl compounds"/>
    <property type="evidence" value="ECO:0007669"/>
    <property type="project" value="TreeGrafter"/>
</dbReference>
<dbReference type="SUPFAM" id="SSF102405">
    <property type="entry name" value="MCP/YpsA-like"/>
    <property type="match status" value="1"/>
</dbReference>
<dbReference type="EMBL" id="BMSX01000007">
    <property type="protein sequence ID" value="GGR16832.1"/>
    <property type="molecule type" value="Genomic_DNA"/>
</dbReference>
<dbReference type="NCBIfam" id="TIGR00730">
    <property type="entry name" value="Rossman fold protein, TIGR00730 family"/>
    <property type="match status" value="1"/>
</dbReference>
<reference evidence="3" key="1">
    <citation type="journal article" date="2014" name="Int. J. Syst. Evol. Microbiol.">
        <title>Complete genome sequence of Corynebacterium casei LMG S-19264T (=DSM 44701T), isolated from a smear-ripened cheese.</title>
        <authorList>
            <consortium name="US DOE Joint Genome Institute (JGI-PGF)"/>
            <person name="Walter F."/>
            <person name="Albersmeier A."/>
            <person name="Kalinowski J."/>
            <person name="Ruckert C."/>
        </authorList>
    </citation>
    <scope>NUCLEOTIDE SEQUENCE</scope>
    <source>
        <strain evidence="3">JCM 4346</strain>
    </source>
</reference>
<reference evidence="3" key="2">
    <citation type="submission" date="2020-09" db="EMBL/GenBank/DDBJ databases">
        <authorList>
            <person name="Sun Q."/>
            <person name="Ohkuma M."/>
        </authorList>
    </citation>
    <scope>NUCLEOTIDE SEQUENCE</scope>
    <source>
        <strain evidence="3">JCM 4346</strain>
    </source>
</reference>
<dbReference type="GO" id="GO:0009691">
    <property type="term" value="P:cytokinin biosynthetic process"/>
    <property type="evidence" value="ECO:0007669"/>
    <property type="project" value="UniProtKB-UniRule"/>
</dbReference>
<dbReference type="GO" id="GO:0005829">
    <property type="term" value="C:cytosol"/>
    <property type="evidence" value="ECO:0007669"/>
    <property type="project" value="TreeGrafter"/>
</dbReference>